<reference evidence="1" key="1">
    <citation type="submission" date="2023-06" db="EMBL/GenBank/DDBJ databases">
        <title>Survivors Of The Sea: Transcriptome response of Skeletonema marinoi to long-term dormancy.</title>
        <authorList>
            <person name="Pinder M.I.M."/>
            <person name="Kourtchenko O."/>
            <person name="Robertson E.K."/>
            <person name="Larsson T."/>
            <person name="Maumus F."/>
            <person name="Osuna-Cruz C.M."/>
            <person name="Vancaester E."/>
            <person name="Stenow R."/>
            <person name="Vandepoele K."/>
            <person name="Ploug H."/>
            <person name="Bruchert V."/>
            <person name="Godhe A."/>
            <person name="Topel M."/>
        </authorList>
    </citation>
    <scope>NUCLEOTIDE SEQUENCE</scope>
    <source>
        <strain evidence="1">R05AC</strain>
    </source>
</reference>
<dbReference type="Gene3D" id="3.90.1410.10">
    <property type="entry name" value="set domain protein methyltransferase, domain 1"/>
    <property type="match status" value="1"/>
</dbReference>
<gene>
    <name evidence="1" type="ORF">QTG54_005599</name>
</gene>
<evidence type="ECO:0000313" key="2">
    <source>
        <dbReference type="Proteomes" id="UP001224775"/>
    </source>
</evidence>
<evidence type="ECO:0008006" key="3">
    <source>
        <dbReference type="Google" id="ProtNLM"/>
    </source>
</evidence>
<sequence length="363" mass="40464">MQTQVMQDCWMRENGGRVNDRFGITEKDGVRGIQAFTDIEEGSELLFCPWHLVIGSSSLQDQMKPGDGMCSVVDEMAKEIRLGVDSLWYPYLDHIGGQRLPADFISEVLLELQGLLTTQDATRHLRWFDQRCDGELDGTAKQSLVAFISRASEVGMIPIYDLFNHHNGKRSAKLTVTEEGVQLLVVGDGGISSGDEIYLSYGLKTASTMYRDYGFVEEWPIAWNFQTAGGNNFAFLEFPDVVAINPSADLLRAVWQSNISLEEYLSLATTHTESLSSADLETFVTAVENEHFPTTFEGDEVTLALLIEQEGGTIANDSSDNISDRISAIRYRMAHKKALASAKLYCNRILTKRMSMGSQDQEL</sequence>
<accession>A0AAD8YD71</accession>
<organism evidence="1 2">
    <name type="scientific">Skeletonema marinoi</name>
    <dbReference type="NCBI Taxonomy" id="267567"/>
    <lineage>
        <taxon>Eukaryota</taxon>
        <taxon>Sar</taxon>
        <taxon>Stramenopiles</taxon>
        <taxon>Ochrophyta</taxon>
        <taxon>Bacillariophyta</taxon>
        <taxon>Coscinodiscophyceae</taxon>
        <taxon>Thalassiosirophycidae</taxon>
        <taxon>Thalassiosirales</taxon>
        <taxon>Skeletonemataceae</taxon>
        <taxon>Skeletonema</taxon>
        <taxon>Skeletonema marinoi-dohrnii complex</taxon>
    </lineage>
</organism>
<dbReference type="CDD" id="cd10527">
    <property type="entry name" value="SET_LSMT"/>
    <property type="match status" value="1"/>
</dbReference>
<dbReference type="SUPFAM" id="SSF82199">
    <property type="entry name" value="SET domain"/>
    <property type="match status" value="1"/>
</dbReference>
<dbReference type="GO" id="GO:0016279">
    <property type="term" value="F:protein-lysine N-methyltransferase activity"/>
    <property type="evidence" value="ECO:0007669"/>
    <property type="project" value="TreeGrafter"/>
</dbReference>
<name>A0AAD8YD71_9STRA</name>
<evidence type="ECO:0000313" key="1">
    <source>
        <dbReference type="EMBL" id="KAK1744002.1"/>
    </source>
</evidence>
<protein>
    <recommendedName>
        <fullName evidence="3">SET domain-containing protein</fullName>
    </recommendedName>
</protein>
<dbReference type="InterPro" id="IPR050600">
    <property type="entry name" value="SETD3_SETD6_MTase"/>
</dbReference>
<dbReference type="EMBL" id="JATAAI010000008">
    <property type="protein sequence ID" value="KAK1744002.1"/>
    <property type="molecule type" value="Genomic_DNA"/>
</dbReference>
<dbReference type="AlphaFoldDB" id="A0AAD8YD71"/>
<keyword evidence="2" id="KW-1185">Reference proteome</keyword>
<dbReference type="Proteomes" id="UP001224775">
    <property type="component" value="Unassembled WGS sequence"/>
</dbReference>
<dbReference type="PANTHER" id="PTHR13271">
    <property type="entry name" value="UNCHARACTERIZED PUTATIVE METHYLTRANSFERASE"/>
    <property type="match status" value="1"/>
</dbReference>
<dbReference type="PANTHER" id="PTHR13271:SF151">
    <property type="entry name" value="SET DOMAIN-CONTAINING PROTEIN 4"/>
    <property type="match status" value="1"/>
</dbReference>
<dbReference type="InterPro" id="IPR046341">
    <property type="entry name" value="SET_dom_sf"/>
</dbReference>
<proteinExistence type="predicted"/>
<comment type="caution">
    <text evidence="1">The sequence shown here is derived from an EMBL/GenBank/DDBJ whole genome shotgun (WGS) entry which is preliminary data.</text>
</comment>